<feature type="compositionally biased region" description="Low complexity" evidence="4">
    <location>
        <begin position="481"/>
        <end position="506"/>
    </location>
</feature>
<feature type="chain" id="PRO_5004060700" evidence="5">
    <location>
        <begin position="22"/>
        <end position="506"/>
    </location>
</feature>
<dbReference type="PATRIC" id="fig|349215.9.peg.1959"/>
<comment type="cofactor">
    <cofactor evidence="1">
        <name>Zn(2+)</name>
        <dbReference type="ChEBI" id="CHEBI:29105"/>
    </cofactor>
</comment>
<dbReference type="EC" id="3.4.-.-" evidence="8"/>
<dbReference type="InterPro" id="IPR011765">
    <property type="entry name" value="Pept_M16_N"/>
</dbReference>
<proteinExistence type="inferred from homology"/>
<dbReference type="PROSITE" id="PS00143">
    <property type="entry name" value="INSULINASE"/>
    <property type="match status" value="1"/>
</dbReference>
<feature type="domain" description="Peptidase M16 N-terminal" evidence="6">
    <location>
        <begin position="61"/>
        <end position="206"/>
    </location>
</feature>
<evidence type="ECO:0000313" key="9">
    <source>
        <dbReference type="Proteomes" id="UP000011932"/>
    </source>
</evidence>
<dbReference type="SUPFAM" id="SSF63411">
    <property type="entry name" value="LuxS/MPP-like metallohydrolase"/>
    <property type="match status" value="2"/>
</dbReference>
<evidence type="ECO:0000256" key="2">
    <source>
        <dbReference type="ARBA" id="ARBA00007261"/>
    </source>
</evidence>
<evidence type="ECO:0000259" key="6">
    <source>
        <dbReference type="Pfam" id="PF00675"/>
    </source>
</evidence>
<dbReference type="InterPro" id="IPR001431">
    <property type="entry name" value="Pept_M16_Zn_BS"/>
</dbReference>
<dbReference type="RefSeq" id="WP_015468343.1">
    <property type="nucleotide sequence ID" value="NC_020812.1"/>
</dbReference>
<sequence>MKHILIPVFIGFFLISPSVLAQGQTDLGQTTVQAPVTDPALPQRTKIFGAEEATLANGLRIVVIPNHRAPVVSHMVWYRVGAIDEPAGQSGIAHFLEHLMFKGSENVPPGEFSKRVRAMGGNDNAFTSQDYTAYFQSIAADRLEDVMAMEADRMRGLTLPADQVLSERDVVLEERRQNTDSNPNAQMHEQMRHALFPGHPYGIPVIGWPYEIAKLSRENAMDFHNKWYAPNNATVVISGDVKLADIMPIVEKTYGAVVARDVPARTAPPVMNVPGESRIVMQSARVHQPVFQRMIRMPSLRQNRNDAIALQVAESILSDGASSRLYKALVVDQKVAVGAGFSYNPTAWDDATAALYAIPVDGVAMDAIEAATDAIIATFARDGVTDDELATAKIRMKDSAALARDSLQGPAMIFGQTITTGGTIDDVEYWADDIDAVTAADIKRVAQYLIKPAGTHGRGVTGWILPAPTPDKIISEDEPVPAENATPETTTPANDNATNSTDGAQQ</sequence>
<evidence type="ECO:0000259" key="7">
    <source>
        <dbReference type="Pfam" id="PF05193"/>
    </source>
</evidence>
<evidence type="ECO:0000256" key="4">
    <source>
        <dbReference type="SAM" id="MobiDB-lite"/>
    </source>
</evidence>
<reference evidence="8 9" key="1">
    <citation type="journal article" date="2013" name="ISME J.">
        <title>By their genes ye shall know them: genomic signatures of predatory bacteria.</title>
        <authorList>
            <person name="Pasternak Z."/>
            <person name="Pietrokovski S."/>
            <person name="Rotem O."/>
            <person name="Gophna U."/>
            <person name="Lurie-Weinberger M.N."/>
            <person name="Jurkevitch E."/>
        </authorList>
    </citation>
    <scope>NUCLEOTIDE SEQUENCE [LARGE SCALE GENOMIC DNA]</scope>
    <source>
        <strain evidence="8">EPB</strain>
    </source>
</reference>
<feature type="domain" description="Peptidase M16 C-terminal" evidence="7">
    <location>
        <begin position="214"/>
        <end position="394"/>
    </location>
</feature>
<dbReference type="GO" id="GO:0046872">
    <property type="term" value="F:metal ion binding"/>
    <property type="evidence" value="ECO:0007669"/>
    <property type="project" value="InterPro"/>
</dbReference>
<dbReference type="Pfam" id="PF00675">
    <property type="entry name" value="Peptidase_M16"/>
    <property type="match status" value="1"/>
</dbReference>
<dbReference type="Proteomes" id="UP000011932">
    <property type="component" value="Chromosome"/>
</dbReference>
<dbReference type="Pfam" id="PF05193">
    <property type="entry name" value="Peptidase_M16_C"/>
    <property type="match status" value="1"/>
</dbReference>
<keyword evidence="8" id="KW-0378">Hydrolase</keyword>
<dbReference type="InterPro" id="IPR007863">
    <property type="entry name" value="Peptidase_M16_C"/>
</dbReference>
<evidence type="ECO:0000313" key="8">
    <source>
        <dbReference type="EMBL" id="AGH98816.1"/>
    </source>
</evidence>
<dbReference type="HOGENOM" id="CLU_009902_1_0_5"/>
<gene>
    <name evidence="8" type="ORF">A11S_2016</name>
</gene>
<dbReference type="PANTHER" id="PTHR11851">
    <property type="entry name" value="METALLOPROTEASE"/>
    <property type="match status" value="1"/>
</dbReference>
<evidence type="ECO:0000256" key="1">
    <source>
        <dbReference type="ARBA" id="ARBA00001947"/>
    </source>
</evidence>
<dbReference type="PANTHER" id="PTHR11851:SF49">
    <property type="entry name" value="MITOCHONDRIAL-PROCESSING PEPTIDASE SUBUNIT ALPHA"/>
    <property type="match status" value="1"/>
</dbReference>
<dbReference type="InterPro" id="IPR050361">
    <property type="entry name" value="MPP/UQCRC_Complex"/>
</dbReference>
<dbReference type="InterPro" id="IPR011249">
    <property type="entry name" value="Metalloenz_LuxS/M16"/>
</dbReference>
<protein>
    <submittedName>
        <fullName evidence="8">Zinc peptidase</fullName>
        <ecNumber evidence="8">3.4.-.-</ecNumber>
    </submittedName>
</protein>
<dbReference type="MEROPS" id="M16.019"/>
<dbReference type="AlphaFoldDB" id="M4VL26"/>
<feature type="signal peptide" evidence="5">
    <location>
        <begin position="1"/>
        <end position="21"/>
    </location>
</feature>
<dbReference type="GO" id="GO:0006508">
    <property type="term" value="P:proteolysis"/>
    <property type="evidence" value="ECO:0007669"/>
    <property type="project" value="InterPro"/>
</dbReference>
<dbReference type="OrthoDB" id="9811314at2"/>
<accession>M4VL26</accession>
<feature type="region of interest" description="Disordered" evidence="4">
    <location>
        <begin position="468"/>
        <end position="506"/>
    </location>
</feature>
<organism evidence="8 9">
    <name type="scientific">Micavibrio aeruginosavorus EPB</name>
    <dbReference type="NCBI Taxonomy" id="349215"/>
    <lineage>
        <taxon>Bacteria</taxon>
        <taxon>Pseudomonadati</taxon>
        <taxon>Bdellovibrionota</taxon>
        <taxon>Bdellovibrionia</taxon>
        <taxon>Bdellovibrionales</taxon>
        <taxon>Pseudobdellovibrionaceae</taxon>
        <taxon>Micavibrio</taxon>
    </lineage>
</organism>
<dbReference type="Gene3D" id="3.30.830.10">
    <property type="entry name" value="Metalloenzyme, LuxS/M16 peptidase-like"/>
    <property type="match status" value="2"/>
</dbReference>
<dbReference type="GO" id="GO:0004222">
    <property type="term" value="F:metalloendopeptidase activity"/>
    <property type="evidence" value="ECO:0007669"/>
    <property type="project" value="InterPro"/>
</dbReference>
<dbReference type="EMBL" id="CP003538">
    <property type="protein sequence ID" value="AGH98816.1"/>
    <property type="molecule type" value="Genomic_DNA"/>
</dbReference>
<name>M4VL26_9BACT</name>
<dbReference type="STRING" id="349215.A11S_2016"/>
<evidence type="ECO:0000256" key="3">
    <source>
        <dbReference type="RuleBase" id="RU004447"/>
    </source>
</evidence>
<dbReference type="KEGG" id="man:A11S_2016"/>
<comment type="similarity">
    <text evidence="2 3">Belongs to the peptidase M16 family.</text>
</comment>
<keyword evidence="5" id="KW-0732">Signal</keyword>
<evidence type="ECO:0000256" key="5">
    <source>
        <dbReference type="SAM" id="SignalP"/>
    </source>
</evidence>